<keyword evidence="3" id="KW-0479">Metal-binding</keyword>
<comment type="subunit">
    <text evidence="9">Homodimer, may be a subunit of the RNA degradosome.</text>
</comment>
<dbReference type="Gene3D" id="3.60.15.10">
    <property type="entry name" value="Ribonuclease Z/Hydroxyacylglutathione hydrolase-like"/>
    <property type="match status" value="1"/>
</dbReference>
<dbReference type="Pfam" id="PF22505">
    <property type="entry name" value="RNase_J_b_CASP"/>
    <property type="match status" value="1"/>
</dbReference>
<evidence type="ECO:0000313" key="11">
    <source>
        <dbReference type="EMBL" id="UPT19633.1"/>
    </source>
</evidence>
<proteinExistence type="inferred from homology"/>
<dbReference type="InterPro" id="IPR055132">
    <property type="entry name" value="RNase_J_b_CASP"/>
</dbReference>
<keyword evidence="6" id="KW-0862">Zinc</keyword>
<evidence type="ECO:0000256" key="4">
    <source>
        <dbReference type="ARBA" id="ARBA00022759"/>
    </source>
</evidence>
<organism evidence="11 12">
    <name type="scientific">Thermobifida alba</name>
    <name type="common">Thermomonospora alba</name>
    <dbReference type="NCBI Taxonomy" id="53522"/>
    <lineage>
        <taxon>Bacteria</taxon>
        <taxon>Bacillati</taxon>
        <taxon>Actinomycetota</taxon>
        <taxon>Actinomycetes</taxon>
        <taxon>Streptosporangiales</taxon>
        <taxon>Nocardiopsidaceae</taxon>
        <taxon>Thermobifida</taxon>
    </lineage>
</organism>
<dbReference type="InterPro" id="IPR036866">
    <property type="entry name" value="RibonucZ/Hydroxyglut_hydro"/>
</dbReference>
<dbReference type="SMART" id="SM00849">
    <property type="entry name" value="Lactamase_B"/>
    <property type="match status" value="1"/>
</dbReference>
<dbReference type="InterPro" id="IPR042173">
    <property type="entry name" value="RNase_J_2"/>
</dbReference>
<sequence length="561" mass="61050">MSHPHPELGPPPPLPRDALRIIPLGGLGEIGRNMTVLEYDGKLLIIDCGVLFPEEEQPGVDLILPDFEHLRGRLDDVEAIVLTHGHEDHIGGVPFLLRERTDIPLVGSRLTLALLSAKLGEHRIKPELVQVAEGERHTFGAFDLEFFAVNHSIPDALAVGVRTPAGTLLHTGDFKMDQLPLDNRITDLGGFARFGAEGVDLLLSDSTNAEVPGFVTSERDISGVIDNVFAKAEKRVIVACFASHIHRVQQVLDAAQAHGRKVAFVGRSMVRNMNIARELGYLKVPGGLLVDPRDLDELPSDEVVLVCTGSQGEPMAALSRMANRDHQIHIEPGDTVILASSLIPGNENSVNRVINGLTRWGAKVVHKGNALVHVSGHAPAGELLYVLNMVRPRNFMPVHGEWRHLRAHAHLAVLSGVPEDRVVIAEDGVVVDLHQGRARITGVVQAGYVYVDGTSVGDVTEAALKDRRILGEEGFISVVVVVESTTGKLIGEPQIHTRGAGIDVEAYDDVIPKIQETLERAAAEGVNDTAQLRQLVRRSIGRWVSESYRRRPMLVPVVVEI</sequence>
<keyword evidence="7 9" id="KW-0269">Exonuclease</keyword>
<evidence type="ECO:0000256" key="5">
    <source>
        <dbReference type="ARBA" id="ARBA00022801"/>
    </source>
</evidence>
<dbReference type="InterPro" id="IPR041636">
    <property type="entry name" value="RNase_J_C"/>
</dbReference>
<dbReference type="EMBL" id="CP051627">
    <property type="protein sequence ID" value="UPT19633.1"/>
    <property type="molecule type" value="Genomic_DNA"/>
</dbReference>
<dbReference type="Gene3D" id="3.40.50.10710">
    <property type="entry name" value="Metallo-hydrolase/oxidoreductase"/>
    <property type="match status" value="1"/>
</dbReference>
<dbReference type="SUPFAM" id="SSF56281">
    <property type="entry name" value="Metallo-hydrolase/oxidoreductase"/>
    <property type="match status" value="1"/>
</dbReference>
<keyword evidence="1 9" id="KW-0963">Cytoplasm</keyword>
<dbReference type="CDD" id="cd07714">
    <property type="entry name" value="RNaseJ_MBL-fold"/>
    <property type="match status" value="1"/>
</dbReference>
<dbReference type="InterPro" id="IPR004613">
    <property type="entry name" value="RNase_J"/>
</dbReference>
<dbReference type="Pfam" id="PF00753">
    <property type="entry name" value="Lactamase_B"/>
    <property type="match status" value="1"/>
</dbReference>
<dbReference type="NCBIfam" id="TIGR00649">
    <property type="entry name" value="MG423"/>
    <property type="match status" value="1"/>
</dbReference>
<dbReference type="HAMAP" id="MF_01491">
    <property type="entry name" value="RNase_J_bact"/>
    <property type="match status" value="1"/>
</dbReference>
<keyword evidence="12" id="KW-1185">Reference proteome</keyword>
<dbReference type="Pfam" id="PF07521">
    <property type="entry name" value="RMMBL"/>
    <property type="match status" value="1"/>
</dbReference>
<comment type="function">
    <text evidence="9">An RNase that has 5'-3' exonuclease and possibly endonuclease activity. Involved in maturation of rRNA and in some organisms also mRNA maturation and/or decay.</text>
</comment>
<evidence type="ECO:0000313" key="12">
    <source>
        <dbReference type="Proteomes" id="UP000832041"/>
    </source>
</evidence>
<evidence type="ECO:0000256" key="7">
    <source>
        <dbReference type="ARBA" id="ARBA00022839"/>
    </source>
</evidence>
<dbReference type="PANTHER" id="PTHR43694">
    <property type="entry name" value="RIBONUCLEASE J"/>
    <property type="match status" value="1"/>
</dbReference>
<evidence type="ECO:0000256" key="6">
    <source>
        <dbReference type="ARBA" id="ARBA00022833"/>
    </source>
</evidence>
<keyword evidence="8 9" id="KW-0694">RNA-binding</keyword>
<dbReference type="InterPro" id="IPR030854">
    <property type="entry name" value="RNase_J_bac"/>
</dbReference>
<dbReference type="PANTHER" id="PTHR43694:SF1">
    <property type="entry name" value="RIBONUCLEASE J"/>
    <property type="match status" value="1"/>
</dbReference>
<name>A0ABY4KW25_THEAE</name>
<dbReference type="RefSeq" id="WP_248591855.1">
    <property type="nucleotide sequence ID" value="NZ_BAABEB010000001.1"/>
</dbReference>
<protein>
    <recommendedName>
        <fullName evidence="9">Ribonuclease J</fullName>
        <shortName evidence="9">RNase J</shortName>
        <ecNumber evidence="9">3.1.-.-</ecNumber>
    </recommendedName>
</protein>
<keyword evidence="9" id="KW-0698">rRNA processing</keyword>
<evidence type="ECO:0000256" key="8">
    <source>
        <dbReference type="ARBA" id="ARBA00022884"/>
    </source>
</evidence>
<evidence type="ECO:0000256" key="3">
    <source>
        <dbReference type="ARBA" id="ARBA00022723"/>
    </source>
</evidence>
<reference evidence="11 12" key="1">
    <citation type="submission" date="2020-04" db="EMBL/GenBank/DDBJ databases">
        <title>Thermobifida alba genome sequencing and assembly.</title>
        <authorList>
            <person name="Luzics S."/>
            <person name="Horvath B."/>
            <person name="Nagy I."/>
            <person name="Toth A."/>
            <person name="Nagy I."/>
            <person name="Kukolya J."/>
        </authorList>
    </citation>
    <scope>NUCLEOTIDE SEQUENCE [LARGE SCALE GENOMIC DNA]</scope>
    <source>
        <strain evidence="11 12">DSM 43795</strain>
    </source>
</reference>
<dbReference type="InterPro" id="IPR001279">
    <property type="entry name" value="Metallo-B-lactamas"/>
</dbReference>
<dbReference type="EC" id="3.1.-.-" evidence="9"/>
<accession>A0ABY4KW25</accession>
<comment type="similarity">
    <text evidence="9">Belongs to the metallo-beta-lactamase superfamily. RNA-metabolizing metallo-beta-lactamase-like family. Bacterial RNase J subfamily.</text>
</comment>
<dbReference type="InterPro" id="IPR011108">
    <property type="entry name" value="RMMBL"/>
</dbReference>
<evidence type="ECO:0000259" key="10">
    <source>
        <dbReference type="SMART" id="SM00849"/>
    </source>
</evidence>
<dbReference type="Gene3D" id="3.10.20.580">
    <property type="match status" value="1"/>
</dbReference>
<keyword evidence="5 9" id="KW-0378">Hydrolase</keyword>
<dbReference type="Proteomes" id="UP000832041">
    <property type="component" value="Chromosome"/>
</dbReference>
<evidence type="ECO:0000256" key="2">
    <source>
        <dbReference type="ARBA" id="ARBA00022722"/>
    </source>
</evidence>
<feature type="domain" description="Metallo-beta-lactamase" evidence="10">
    <location>
        <begin position="31"/>
        <end position="225"/>
    </location>
</feature>
<feature type="binding site" evidence="9">
    <location>
        <begin position="373"/>
        <end position="377"/>
    </location>
    <ligand>
        <name>substrate</name>
    </ligand>
</feature>
<keyword evidence="4 9" id="KW-0255">Endonuclease</keyword>
<keyword evidence="2 9" id="KW-0540">Nuclease</keyword>
<evidence type="ECO:0000256" key="9">
    <source>
        <dbReference type="HAMAP-Rule" id="MF_01491"/>
    </source>
</evidence>
<evidence type="ECO:0000256" key="1">
    <source>
        <dbReference type="ARBA" id="ARBA00022490"/>
    </source>
</evidence>
<comment type="subcellular location">
    <subcellularLocation>
        <location evidence="9">Cytoplasm</location>
    </subcellularLocation>
</comment>
<gene>
    <name evidence="9" type="primary">rnj</name>
    <name evidence="11" type="ORF">FOF52_00500</name>
</gene>
<dbReference type="PIRSF" id="PIRSF004803">
    <property type="entry name" value="RnjA"/>
    <property type="match status" value="1"/>
</dbReference>
<dbReference type="Pfam" id="PF17770">
    <property type="entry name" value="RNase_J_C"/>
    <property type="match status" value="1"/>
</dbReference>